<feature type="compositionally biased region" description="Low complexity" evidence="8">
    <location>
        <begin position="314"/>
        <end position="323"/>
    </location>
</feature>
<keyword evidence="6" id="KW-0539">Nucleus</keyword>
<dbReference type="PANTHER" id="PTHR14089:SF2">
    <property type="entry name" value="PRE-MRNA-SPLICING FACTOR CWC2"/>
    <property type="match status" value="1"/>
</dbReference>
<evidence type="ECO:0000259" key="9">
    <source>
        <dbReference type="PROSITE" id="PS50102"/>
    </source>
</evidence>
<dbReference type="PROSITE" id="PS50102">
    <property type="entry name" value="RRM"/>
    <property type="match status" value="1"/>
</dbReference>
<dbReference type="GO" id="GO:0017070">
    <property type="term" value="F:U6 snRNA binding"/>
    <property type="evidence" value="ECO:0007669"/>
    <property type="project" value="TreeGrafter"/>
</dbReference>
<organism evidence="11 12">
    <name type="scientific">Drechmeria coniospora</name>
    <name type="common">Nematophagous fungus</name>
    <name type="synonym">Meria coniospora</name>
    <dbReference type="NCBI Taxonomy" id="98403"/>
    <lineage>
        <taxon>Eukaryota</taxon>
        <taxon>Fungi</taxon>
        <taxon>Dikarya</taxon>
        <taxon>Ascomycota</taxon>
        <taxon>Pezizomycotina</taxon>
        <taxon>Sordariomycetes</taxon>
        <taxon>Hypocreomycetidae</taxon>
        <taxon>Hypocreales</taxon>
        <taxon>Ophiocordycipitaceae</taxon>
        <taxon>Drechmeria</taxon>
    </lineage>
</organism>
<dbReference type="Gene3D" id="1.25.40.90">
    <property type="match status" value="1"/>
</dbReference>
<keyword evidence="3" id="KW-0747">Spliceosome</keyword>
<dbReference type="GO" id="GO:0071007">
    <property type="term" value="C:U2-type catalytic step 2 spliceosome"/>
    <property type="evidence" value="ECO:0007669"/>
    <property type="project" value="TreeGrafter"/>
</dbReference>
<feature type="domain" description="CID" evidence="10">
    <location>
        <begin position="1"/>
        <end position="154"/>
    </location>
</feature>
<dbReference type="EMBL" id="LAYC01000001">
    <property type="protein sequence ID" value="KYK61713.1"/>
    <property type="molecule type" value="Genomic_DNA"/>
</dbReference>
<evidence type="ECO:0000256" key="7">
    <source>
        <dbReference type="PROSITE-ProRule" id="PRU00176"/>
    </source>
</evidence>
<feature type="compositionally biased region" description="Basic and acidic residues" evidence="8">
    <location>
        <begin position="423"/>
        <end position="462"/>
    </location>
</feature>
<dbReference type="STRING" id="98403.A0A151GXE2"/>
<dbReference type="Pfam" id="PF00076">
    <property type="entry name" value="RRM_1"/>
    <property type="match status" value="1"/>
</dbReference>
<comment type="subcellular location">
    <subcellularLocation>
        <location evidence="1">Nucleus</location>
    </subcellularLocation>
</comment>
<dbReference type="GO" id="GO:0000974">
    <property type="term" value="C:Prp19 complex"/>
    <property type="evidence" value="ECO:0007669"/>
    <property type="project" value="TreeGrafter"/>
</dbReference>
<dbReference type="Pfam" id="PF04818">
    <property type="entry name" value="CID"/>
    <property type="match status" value="1"/>
</dbReference>
<dbReference type="FunCoup" id="A0A151GXE2">
    <property type="interactions" value="208"/>
</dbReference>
<dbReference type="FunFam" id="3.30.70.330:FF:000397">
    <property type="entry name" value="RNA binding protein Nrd1"/>
    <property type="match status" value="1"/>
</dbReference>
<dbReference type="SMART" id="SM00360">
    <property type="entry name" value="RRM"/>
    <property type="match status" value="1"/>
</dbReference>
<dbReference type="InterPro" id="IPR006569">
    <property type="entry name" value="CID_dom"/>
</dbReference>
<dbReference type="AlphaFoldDB" id="A0A151GXE2"/>
<dbReference type="PANTHER" id="PTHR14089">
    <property type="entry name" value="PRE-MRNA-SPLICING FACTOR RBM22"/>
    <property type="match status" value="1"/>
</dbReference>
<keyword evidence="4 7" id="KW-0694">RNA-binding</keyword>
<feature type="region of interest" description="Disordered" evidence="8">
    <location>
        <begin position="367"/>
        <end position="477"/>
    </location>
</feature>
<dbReference type="RefSeq" id="XP_040661065.1">
    <property type="nucleotide sequence ID" value="XM_040800182.1"/>
</dbReference>
<keyword evidence="12" id="KW-1185">Reference proteome</keyword>
<feature type="region of interest" description="Disordered" evidence="8">
    <location>
        <begin position="629"/>
        <end position="725"/>
    </location>
</feature>
<dbReference type="GO" id="GO:0008380">
    <property type="term" value="P:RNA splicing"/>
    <property type="evidence" value="ECO:0007669"/>
    <property type="project" value="UniProtKB-KW"/>
</dbReference>
<dbReference type="InterPro" id="IPR000504">
    <property type="entry name" value="RRM_dom"/>
</dbReference>
<proteinExistence type="predicted"/>
<reference evidence="11 12" key="1">
    <citation type="journal article" date="2016" name="Sci. Rep.">
        <title>Insights into Adaptations to a Near-Obligate Nematode Endoparasitic Lifestyle from the Finished Genome of Drechmeria coniospora.</title>
        <authorList>
            <person name="Zhang L."/>
            <person name="Zhou Z."/>
            <person name="Guo Q."/>
            <person name="Fokkens L."/>
            <person name="Miskei M."/>
            <person name="Pocsi I."/>
            <person name="Zhang W."/>
            <person name="Chen M."/>
            <person name="Wang L."/>
            <person name="Sun Y."/>
            <person name="Donzelli B.G."/>
            <person name="Gibson D.M."/>
            <person name="Nelson D.R."/>
            <person name="Luo J.G."/>
            <person name="Rep M."/>
            <person name="Liu H."/>
            <person name="Yang S."/>
            <person name="Wang J."/>
            <person name="Krasnoff S.B."/>
            <person name="Xu Y."/>
            <person name="Molnar I."/>
            <person name="Lin M."/>
        </authorList>
    </citation>
    <scope>NUCLEOTIDE SEQUENCE [LARGE SCALE GENOMIC DNA]</scope>
    <source>
        <strain evidence="11 12">ARSEF 6962</strain>
    </source>
</reference>
<evidence type="ECO:0000256" key="4">
    <source>
        <dbReference type="ARBA" id="ARBA00022884"/>
    </source>
</evidence>
<evidence type="ECO:0000313" key="12">
    <source>
        <dbReference type="Proteomes" id="UP000076580"/>
    </source>
</evidence>
<dbReference type="SUPFAM" id="SSF48464">
    <property type="entry name" value="ENTH/VHS domain"/>
    <property type="match status" value="1"/>
</dbReference>
<evidence type="ECO:0000256" key="6">
    <source>
        <dbReference type="ARBA" id="ARBA00023242"/>
    </source>
</evidence>
<feature type="domain" description="RRM" evidence="9">
    <location>
        <begin position="501"/>
        <end position="567"/>
    </location>
</feature>
<dbReference type="GO" id="GO:0010629">
    <property type="term" value="P:negative regulation of gene expression"/>
    <property type="evidence" value="ECO:0007669"/>
    <property type="project" value="UniProtKB-ARBA"/>
</dbReference>
<dbReference type="CDD" id="cd16984">
    <property type="entry name" value="CID_Nrd1_like"/>
    <property type="match status" value="1"/>
</dbReference>
<protein>
    <submittedName>
        <fullName evidence="11">ENTH/VHS family protein</fullName>
    </submittedName>
</protein>
<evidence type="ECO:0000256" key="2">
    <source>
        <dbReference type="ARBA" id="ARBA00022553"/>
    </source>
</evidence>
<evidence type="ECO:0000256" key="5">
    <source>
        <dbReference type="ARBA" id="ARBA00023187"/>
    </source>
</evidence>
<evidence type="ECO:0000313" key="11">
    <source>
        <dbReference type="EMBL" id="KYK61713.1"/>
    </source>
</evidence>
<dbReference type="GO" id="GO:0031124">
    <property type="term" value="P:mRNA 3'-end processing"/>
    <property type="evidence" value="ECO:0007669"/>
    <property type="project" value="UniProtKB-ARBA"/>
</dbReference>
<dbReference type="GO" id="GO:0036002">
    <property type="term" value="F:pre-mRNA binding"/>
    <property type="evidence" value="ECO:0007669"/>
    <property type="project" value="TreeGrafter"/>
</dbReference>
<dbReference type="InterPro" id="IPR048892">
    <property type="entry name" value="Nrd1_Seb1_dom2"/>
</dbReference>
<feature type="region of interest" description="Disordered" evidence="8">
    <location>
        <begin position="260"/>
        <end position="329"/>
    </location>
</feature>
<dbReference type="GO" id="GO:0031126">
    <property type="term" value="P:sno(s)RNA 3'-end processing"/>
    <property type="evidence" value="ECO:0007669"/>
    <property type="project" value="UniProtKB-ARBA"/>
</dbReference>
<gene>
    <name evidence="11" type="ORF">DCS_02856</name>
</gene>
<comment type="caution">
    <text evidence="11">The sequence shown here is derived from an EMBL/GenBank/DDBJ whole genome shotgun (WGS) entry which is preliminary data.</text>
</comment>
<sequence>MASAVADLEVGLQAMLNLKPPGVSGSRITSLTSLCVANIQSESVLIQKIYTHFKKAPGTHKLGVLYVVDSVTRKWLEQAKVQGQPVNSSAQDGTYAAGVHRVTELMPVLMNDIIHSTPDDQKEKIKKLIDIWEKGQTFPTQMLESFKEKLVAQPPQIWPLRGNEHPSPGPLSSLAPEPCGIWANLSVFLGSETSTTPPGSPPPGIVAAATQNGAPVSSAPATANGSSILEALANIARQNTSAPPSNAALPAALPSYSLPPSASVPQAVASPHPQLQQQPPAGHHSYPPASAPPSYPLPVSSQPPAMPPASNLYAGGPSAMPGAPGAGGLDATTQQQIMLIKALADQGVPFDKIPALIQTMLGGSNAAGGQPSYQAPFPAAQGSYSATPPQPWMVQGAGSDNARDRGYQDSTRSPANFGRSRSRSPDRGWGGRDSPRNGRDRGDYGHGDDGDRNARRGNEYRQRSPQGRHGRSASPGELPAVDRLIEFDSTLPPGCIRVFSRTLFVGGVTCTEGELRRIFSRFGTVQTCIVNKEKRHAFVKMLTRKEAVLAKETTEDSRNIELPLRTRWGVGFGPRDCSDYSSGVSVIPISKLTEADRKWMLSAPYGGSGGRPIEAGMCVEEPDIEIGAGVSSKAISRRMQTDKGGSNGPKSTRHRDEEAGRRGRRGRDGGGNQQRRGEHGDNGAGGQHQQQQPLAVGMNPFGGMGNLPSGMPTFPAGYSYPNSGA</sequence>
<dbReference type="GO" id="GO:0071006">
    <property type="term" value="C:U2-type catalytic step 1 spliceosome"/>
    <property type="evidence" value="ECO:0007669"/>
    <property type="project" value="TreeGrafter"/>
</dbReference>
<dbReference type="Proteomes" id="UP000076580">
    <property type="component" value="Chromosome 01"/>
</dbReference>
<dbReference type="InterPro" id="IPR008942">
    <property type="entry name" value="ENTH_VHS"/>
</dbReference>
<dbReference type="PROSITE" id="PS51391">
    <property type="entry name" value="CID"/>
    <property type="match status" value="1"/>
</dbReference>
<feature type="compositionally biased region" description="Low complexity" evidence="8">
    <location>
        <begin position="279"/>
        <end position="288"/>
    </location>
</feature>
<keyword evidence="5" id="KW-0508">mRNA splicing</keyword>
<dbReference type="InterPro" id="IPR039171">
    <property type="entry name" value="Cwc2/Slt11"/>
</dbReference>
<dbReference type="SMART" id="SM00582">
    <property type="entry name" value="RPR"/>
    <property type="match status" value="1"/>
</dbReference>
<keyword evidence="3" id="KW-0507">mRNA processing</keyword>
<evidence type="ECO:0000256" key="3">
    <source>
        <dbReference type="ARBA" id="ARBA00022728"/>
    </source>
</evidence>
<keyword evidence="2" id="KW-0597">Phosphoprotein</keyword>
<dbReference type="Pfam" id="PF21380">
    <property type="entry name" value="Nrd1-Seb1_dom2"/>
    <property type="match status" value="1"/>
</dbReference>
<evidence type="ECO:0000256" key="8">
    <source>
        <dbReference type="SAM" id="MobiDB-lite"/>
    </source>
</evidence>
<dbReference type="InParanoid" id="A0A151GXE2"/>
<dbReference type="GO" id="GO:0006369">
    <property type="term" value="P:termination of RNA polymerase II transcription"/>
    <property type="evidence" value="ECO:0007669"/>
    <property type="project" value="UniProtKB-ARBA"/>
</dbReference>
<accession>A0A151GXE2</accession>
<dbReference type="GeneID" id="63715499"/>
<dbReference type="SUPFAM" id="SSF54928">
    <property type="entry name" value="RNA-binding domain, RBD"/>
    <property type="match status" value="1"/>
</dbReference>
<dbReference type="FunFam" id="1.25.40.90:FF:000026">
    <property type="entry name" value="RNA binding protein Nrd1"/>
    <property type="match status" value="1"/>
</dbReference>
<dbReference type="InterPro" id="IPR035979">
    <property type="entry name" value="RBD_domain_sf"/>
</dbReference>
<name>A0A151GXE2_DRECN</name>
<evidence type="ECO:0000256" key="1">
    <source>
        <dbReference type="ARBA" id="ARBA00004123"/>
    </source>
</evidence>
<evidence type="ECO:0000259" key="10">
    <source>
        <dbReference type="PROSITE" id="PS51391"/>
    </source>
</evidence>
<dbReference type="Gene3D" id="3.30.70.330">
    <property type="match status" value="1"/>
</dbReference>
<dbReference type="InterPro" id="IPR012677">
    <property type="entry name" value="Nucleotide-bd_a/b_plait_sf"/>
</dbReference>